<feature type="domain" description="Helicase ATP-binding" evidence="9">
    <location>
        <begin position="33"/>
        <end position="207"/>
    </location>
</feature>
<dbReference type="CDD" id="cd12252">
    <property type="entry name" value="RRM_DbpA"/>
    <property type="match status" value="1"/>
</dbReference>
<evidence type="ECO:0000313" key="11">
    <source>
        <dbReference type="EMBL" id="MBB6071716.1"/>
    </source>
</evidence>
<dbReference type="PANTHER" id="PTHR47963">
    <property type="entry name" value="DEAD-BOX ATP-DEPENDENT RNA HELICASE 47, MITOCHONDRIAL"/>
    <property type="match status" value="1"/>
</dbReference>
<name>A0A841H186_9BACT</name>
<keyword evidence="5" id="KW-0067">ATP-binding</keyword>
<dbReference type="GO" id="GO:0005524">
    <property type="term" value="F:ATP binding"/>
    <property type="evidence" value="ECO:0007669"/>
    <property type="project" value="UniProtKB-KW"/>
</dbReference>
<feature type="domain" description="Rhodanese" evidence="8">
    <location>
        <begin position="238"/>
        <end position="288"/>
    </location>
</feature>
<dbReference type="PROSITE" id="PS51192">
    <property type="entry name" value="HELICASE_ATP_BIND_1"/>
    <property type="match status" value="1"/>
</dbReference>
<feature type="compositionally biased region" description="Low complexity" evidence="7">
    <location>
        <begin position="434"/>
        <end position="446"/>
    </location>
</feature>
<organism evidence="11 12">
    <name type="scientific">Longimicrobium terrae</name>
    <dbReference type="NCBI Taxonomy" id="1639882"/>
    <lineage>
        <taxon>Bacteria</taxon>
        <taxon>Pseudomonadati</taxon>
        <taxon>Gemmatimonadota</taxon>
        <taxon>Longimicrobiia</taxon>
        <taxon>Longimicrobiales</taxon>
        <taxon>Longimicrobiaceae</taxon>
        <taxon>Longimicrobium</taxon>
    </lineage>
</organism>
<dbReference type="SMART" id="SM00487">
    <property type="entry name" value="DEXDc"/>
    <property type="match status" value="1"/>
</dbReference>
<keyword evidence="2" id="KW-0547">Nucleotide-binding</keyword>
<keyword evidence="12" id="KW-1185">Reference proteome</keyword>
<feature type="short sequence motif" description="Q motif" evidence="6">
    <location>
        <begin position="2"/>
        <end position="30"/>
    </location>
</feature>
<dbReference type="InterPro" id="IPR005580">
    <property type="entry name" value="DbpA/CsdA_RNA-bd_dom"/>
</dbReference>
<feature type="compositionally biased region" description="Basic and acidic residues" evidence="7">
    <location>
        <begin position="564"/>
        <end position="585"/>
    </location>
</feature>
<evidence type="ECO:0000256" key="4">
    <source>
        <dbReference type="ARBA" id="ARBA00022806"/>
    </source>
</evidence>
<dbReference type="InterPro" id="IPR014014">
    <property type="entry name" value="RNA_helicase_DEAD_Q_motif"/>
</dbReference>
<sequence length="632" mass="65294">MASFNDLGLREPLLAALEDAGIERPTALQQAAIPVLRREGNLVARAGSGSGKTLAYGLGVLDRLSPRETGEDEAEEAAGGTRLLILSATPEAADRAALELVPFAHAGGLSVSASGGGWGTAAGQADVLAATPAEVMEAVRSSDVKLEGVEAVVIDGAAEIHALGGWEVLETLFDHLPRDAQRIIITAEVIEPVEDLASRRVKRAIRYPAEAAVPDNVPAPAPTSTVGYVPVADRDKVDTVARLLGGNGRGEGDVTVLYCRTEERAAQVAEALSMRGFLVGDADDPDTEVAVIGSAPEDEDETETPAGQVISFDVPADEETLTARHGGEDPGFILVEPRELGHLRQIAKRANFHAQPAGIAGEEPVSRSADLRAFRGELRRAIREEDLSAQMLILEPLFDDFTPAEVAAAASALLRRRPAAVAASADAMPAAAQAARAARPQARPAAGQTDAGPAPSAFTRLFISLGERDGVRASDLMGAIAGEADIPGSNIGKIDIRDTFSIVEVPADVAERVISALNGTTMKSRSLRVDYDRQRKAPAGGRDGGGPPRRMQRPGPRDGAPPRGGDDRPPRRDDRGPRGGDDRPRGGGGGYGGGGGRPSGGGGYGGGGSRGGSGGGGGAPSRGGGFRRPRED</sequence>
<keyword evidence="4 11" id="KW-0347">Helicase</keyword>
<dbReference type="AlphaFoldDB" id="A0A841H186"/>
<dbReference type="InterPro" id="IPR050547">
    <property type="entry name" value="DEAD_box_RNA_helicases"/>
</dbReference>
<evidence type="ECO:0000256" key="7">
    <source>
        <dbReference type="SAM" id="MobiDB-lite"/>
    </source>
</evidence>
<comment type="caution">
    <text evidence="11">The sequence shown here is derived from an EMBL/GenBank/DDBJ whole genome shotgun (WGS) entry which is preliminary data.</text>
</comment>
<evidence type="ECO:0000256" key="1">
    <source>
        <dbReference type="ARBA" id="ARBA00012552"/>
    </source>
</evidence>
<dbReference type="Gene3D" id="3.40.50.300">
    <property type="entry name" value="P-loop containing nucleotide triphosphate hydrolases"/>
    <property type="match status" value="1"/>
</dbReference>
<dbReference type="EMBL" id="JACHIA010000010">
    <property type="protein sequence ID" value="MBB6071716.1"/>
    <property type="molecule type" value="Genomic_DNA"/>
</dbReference>
<dbReference type="PANTHER" id="PTHR47963:SF8">
    <property type="entry name" value="ATP-DEPENDENT RNA HELICASE DEAD"/>
    <property type="match status" value="1"/>
</dbReference>
<dbReference type="GO" id="GO:0003724">
    <property type="term" value="F:RNA helicase activity"/>
    <property type="evidence" value="ECO:0007669"/>
    <property type="project" value="UniProtKB-EC"/>
</dbReference>
<dbReference type="Proteomes" id="UP000582837">
    <property type="component" value="Unassembled WGS sequence"/>
</dbReference>
<dbReference type="InterPro" id="IPR001763">
    <property type="entry name" value="Rhodanese-like_dom"/>
</dbReference>
<reference evidence="11 12" key="1">
    <citation type="submission" date="2020-08" db="EMBL/GenBank/DDBJ databases">
        <title>Genomic Encyclopedia of Type Strains, Phase IV (KMG-IV): sequencing the most valuable type-strain genomes for metagenomic binning, comparative biology and taxonomic classification.</title>
        <authorList>
            <person name="Goeker M."/>
        </authorList>
    </citation>
    <scope>NUCLEOTIDE SEQUENCE [LARGE SCALE GENOMIC DNA]</scope>
    <source>
        <strain evidence="11 12">DSM 29007</strain>
    </source>
</reference>
<feature type="domain" description="DEAD-box RNA helicase Q" evidence="10">
    <location>
        <begin position="2"/>
        <end position="30"/>
    </location>
</feature>
<dbReference type="SUPFAM" id="SSF52540">
    <property type="entry name" value="P-loop containing nucleoside triphosphate hydrolases"/>
    <property type="match status" value="1"/>
</dbReference>
<dbReference type="Pfam" id="PF00270">
    <property type="entry name" value="DEAD"/>
    <property type="match status" value="1"/>
</dbReference>
<evidence type="ECO:0000259" key="8">
    <source>
        <dbReference type="PROSITE" id="PS50206"/>
    </source>
</evidence>
<keyword evidence="3 11" id="KW-0378">Hydrolase</keyword>
<dbReference type="InterPro" id="IPR027417">
    <property type="entry name" value="P-loop_NTPase"/>
</dbReference>
<evidence type="ECO:0000256" key="6">
    <source>
        <dbReference type="PROSITE-ProRule" id="PRU00552"/>
    </source>
</evidence>
<evidence type="ECO:0000256" key="3">
    <source>
        <dbReference type="ARBA" id="ARBA00022801"/>
    </source>
</evidence>
<dbReference type="Gene3D" id="3.30.70.330">
    <property type="match status" value="1"/>
</dbReference>
<dbReference type="InterPro" id="IPR014001">
    <property type="entry name" value="Helicase_ATP-bd"/>
</dbReference>
<feature type="compositionally biased region" description="Gly residues" evidence="7">
    <location>
        <begin position="586"/>
        <end position="626"/>
    </location>
</feature>
<feature type="region of interest" description="Disordered" evidence="7">
    <location>
        <begin position="434"/>
        <end position="453"/>
    </location>
</feature>
<dbReference type="GO" id="GO:0016787">
    <property type="term" value="F:hydrolase activity"/>
    <property type="evidence" value="ECO:0007669"/>
    <property type="project" value="UniProtKB-KW"/>
</dbReference>
<evidence type="ECO:0000256" key="5">
    <source>
        <dbReference type="ARBA" id="ARBA00022840"/>
    </source>
</evidence>
<feature type="region of interest" description="Disordered" evidence="7">
    <location>
        <begin position="525"/>
        <end position="632"/>
    </location>
</feature>
<feature type="compositionally biased region" description="Low complexity" evidence="7">
    <location>
        <begin position="553"/>
        <end position="563"/>
    </location>
</feature>
<gene>
    <name evidence="11" type="ORF">HNQ61_003355</name>
</gene>
<dbReference type="EC" id="3.6.4.13" evidence="1"/>
<protein>
    <recommendedName>
        <fullName evidence="1">RNA helicase</fullName>
        <ecNumber evidence="1">3.6.4.13</ecNumber>
    </recommendedName>
</protein>
<evidence type="ECO:0000256" key="2">
    <source>
        <dbReference type="ARBA" id="ARBA00022741"/>
    </source>
</evidence>
<proteinExistence type="predicted"/>
<dbReference type="RefSeq" id="WP_170032429.1">
    <property type="nucleotide sequence ID" value="NZ_JABDTL010000001.1"/>
</dbReference>
<dbReference type="PROSITE" id="PS50206">
    <property type="entry name" value="RHODANESE_3"/>
    <property type="match status" value="1"/>
</dbReference>
<evidence type="ECO:0000259" key="10">
    <source>
        <dbReference type="PROSITE" id="PS51195"/>
    </source>
</evidence>
<evidence type="ECO:0000259" key="9">
    <source>
        <dbReference type="PROSITE" id="PS51192"/>
    </source>
</evidence>
<accession>A0A841H186</accession>
<dbReference type="Pfam" id="PF03880">
    <property type="entry name" value="DbpA"/>
    <property type="match status" value="1"/>
</dbReference>
<dbReference type="PROSITE" id="PS51195">
    <property type="entry name" value="Q_MOTIF"/>
    <property type="match status" value="1"/>
</dbReference>
<evidence type="ECO:0000313" key="12">
    <source>
        <dbReference type="Proteomes" id="UP000582837"/>
    </source>
</evidence>
<dbReference type="InterPro" id="IPR012677">
    <property type="entry name" value="Nucleotide-bd_a/b_plait_sf"/>
</dbReference>
<dbReference type="InterPro" id="IPR011545">
    <property type="entry name" value="DEAD/DEAH_box_helicase_dom"/>
</dbReference>
<dbReference type="GO" id="GO:0003723">
    <property type="term" value="F:RNA binding"/>
    <property type="evidence" value="ECO:0007669"/>
    <property type="project" value="TreeGrafter"/>
</dbReference>